<protein>
    <recommendedName>
        <fullName evidence="4">Lactococcin 972 family bacteriocin</fullName>
    </recommendedName>
</protein>
<dbReference type="Proteomes" id="UP001597448">
    <property type="component" value="Unassembled WGS sequence"/>
</dbReference>
<evidence type="ECO:0000313" key="2">
    <source>
        <dbReference type="EMBL" id="MFD2412204.1"/>
    </source>
</evidence>
<sequence>MNKKSVIPFIAGFVVLMGVSGSALATTSLNDSSVSGGWSEKEGNFSTSSSRVSPAAEVVRVHNGWKESNKWGFERAACTTWWKDTYHYSRARMEGPFSTDLTDSGRQWGYVDTSAVSPYADAIWAAKTYYGKD</sequence>
<accession>A0ABW5FBW1</accession>
<dbReference type="RefSeq" id="WP_339219598.1">
    <property type="nucleotide sequence ID" value="NZ_JBHUKY010000033.1"/>
</dbReference>
<reference evidence="3" key="1">
    <citation type="journal article" date="2019" name="Int. J. Syst. Evol. Microbiol.">
        <title>The Global Catalogue of Microorganisms (GCM) 10K type strain sequencing project: providing services to taxonomists for standard genome sequencing and annotation.</title>
        <authorList>
            <consortium name="The Broad Institute Genomics Platform"/>
            <consortium name="The Broad Institute Genome Sequencing Center for Infectious Disease"/>
            <person name="Wu L."/>
            <person name="Ma J."/>
        </authorList>
    </citation>
    <scope>NUCLEOTIDE SEQUENCE [LARGE SCALE GENOMIC DNA]</scope>
    <source>
        <strain evidence="3">CCM 8725</strain>
    </source>
</reference>
<keyword evidence="3" id="KW-1185">Reference proteome</keyword>
<name>A0ABW5FBW1_9BACL</name>
<feature type="chain" id="PRO_5045300737" description="Lactococcin 972 family bacteriocin" evidence="1">
    <location>
        <begin position="26"/>
        <end position="133"/>
    </location>
</feature>
<comment type="caution">
    <text evidence="2">The sequence shown here is derived from an EMBL/GenBank/DDBJ whole genome shotgun (WGS) entry which is preliminary data.</text>
</comment>
<feature type="signal peptide" evidence="1">
    <location>
        <begin position="1"/>
        <end position="25"/>
    </location>
</feature>
<evidence type="ECO:0008006" key="4">
    <source>
        <dbReference type="Google" id="ProtNLM"/>
    </source>
</evidence>
<evidence type="ECO:0000256" key="1">
    <source>
        <dbReference type="SAM" id="SignalP"/>
    </source>
</evidence>
<gene>
    <name evidence="2" type="ORF">ACFSX3_20125</name>
</gene>
<keyword evidence="1" id="KW-0732">Signal</keyword>
<proteinExistence type="predicted"/>
<evidence type="ECO:0000313" key="3">
    <source>
        <dbReference type="Proteomes" id="UP001597448"/>
    </source>
</evidence>
<dbReference type="EMBL" id="JBHUKY010000033">
    <property type="protein sequence ID" value="MFD2412204.1"/>
    <property type="molecule type" value="Genomic_DNA"/>
</dbReference>
<organism evidence="2 3">
    <name type="scientific">Paenibacillus rhizoplanae</name>
    <dbReference type="NCBI Taxonomy" id="1917181"/>
    <lineage>
        <taxon>Bacteria</taxon>
        <taxon>Bacillati</taxon>
        <taxon>Bacillota</taxon>
        <taxon>Bacilli</taxon>
        <taxon>Bacillales</taxon>
        <taxon>Paenibacillaceae</taxon>
        <taxon>Paenibacillus</taxon>
    </lineage>
</organism>